<dbReference type="GO" id="GO:0019284">
    <property type="term" value="P:L-methionine salvage from S-adenosylmethionine"/>
    <property type="evidence" value="ECO:0007669"/>
    <property type="project" value="TreeGrafter"/>
</dbReference>
<comment type="caution">
    <text evidence="2">The sequence shown here is derived from an EMBL/GenBank/DDBJ whole genome shotgun (WGS) entry which is preliminary data.</text>
</comment>
<gene>
    <name evidence="2" type="ORF">F6X38_05305</name>
</gene>
<organism evidence="2 3">
    <name type="scientific">Plantimonas leprariae</name>
    <dbReference type="NCBI Taxonomy" id="2615207"/>
    <lineage>
        <taxon>Bacteria</taxon>
        <taxon>Pseudomonadati</taxon>
        <taxon>Pseudomonadota</taxon>
        <taxon>Alphaproteobacteria</taxon>
        <taxon>Hyphomicrobiales</taxon>
        <taxon>Aurantimonadaceae</taxon>
        <taxon>Plantimonas</taxon>
    </lineage>
</organism>
<keyword evidence="3" id="KW-1185">Reference proteome</keyword>
<dbReference type="PANTHER" id="PTHR46832">
    <property type="entry name" value="5'-METHYLTHIOADENOSINE/S-ADENOSYLHOMOCYSTEINE NUCLEOSIDASE"/>
    <property type="match status" value="1"/>
</dbReference>
<dbReference type="GO" id="GO:0008782">
    <property type="term" value="F:adenosylhomocysteine nucleosidase activity"/>
    <property type="evidence" value="ECO:0007669"/>
    <property type="project" value="TreeGrafter"/>
</dbReference>
<reference evidence="2 3" key="1">
    <citation type="submission" date="2019-09" db="EMBL/GenBank/DDBJ databases">
        <title>YIM 132180 draft genome.</title>
        <authorList>
            <person name="Zhang K."/>
        </authorList>
    </citation>
    <scope>NUCLEOTIDE SEQUENCE [LARGE SCALE GENOMIC DNA]</scope>
    <source>
        <strain evidence="2 3">YIM 132180</strain>
    </source>
</reference>
<dbReference type="EMBL" id="VZDO01000003">
    <property type="protein sequence ID" value="KAB0681308.1"/>
    <property type="molecule type" value="Genomic_DNA"/>
</dbReference>
<dbReference type="AlphaFoldDB" id="A0A7V7PRK3"/>
<sequence length="1039" mass="116508">MRPNGRPTLTKPYFDIGLIVPLREELEALTSTFPVSSEKVDNGRYFAEIVLPDPDIKAVAVLQDDMGKSAATRAADCLLEQYDLGIIIIIGIAGGISGDVGLGDVVFSGVIADVLDNAKITDKSKRGMSIELSSQFYSTDRLLEFAIEYISIAKSVRSSFEEWQLAQLYKAETAIPGEFIGRSNKNEKVNLPRIHGGAIVCGAVSKSEIYKSTLKQIDRKLLAVETESGGVFRSAEDAHVPAITIRGICDFSDNNKNKLEEQTNSNGRKVAADNAVSFFKLQFSNPQFLLYLRQRRQTALALSDMHNAAEDDSTLVTRLLNSARKEIHERLTELSPDYRSKPIGYRLPLPRIKPAASNATASPLLHEQQPIDILESIVRNQLTVVNVPKSYPDNALPWIIAGELLLIEIDGKQAIPLHIDGGSIRPPNGTFARVANIDLSKLYLREDARPVIVITDFEALSPTRVAFLREQIDAFPEARVVMINRDSGDVAQNTEMVSTGGALCYDVCAISFIQISEFFRRTFQLAEQEATVIALRLSEMFRKFSLNAHPSYFSNVASEVIGSLLRANRRAELLQIAVSAFLSFIVANDKTPVVLSRTTRETFLRKLAFEKKVNLRNFTRTQLIAFVEEFAGEKDFEIDPIKFISSFQDRGIIHFENKHVQISLPFIESYLLSSELVNRPDDAKRYFDLSNTNFDFVSFDIYSEIGPSDAIVDSILTKLKGMVENLAAKQTSEHILLTNTLRPALLEKTTRLKALDKRIQDAYEDVNSGRSNSLEKQRLLDLATRVEGSARDAQNEIRREHSSEETTAYSRAHDEFRLWGISTTLLGSASERLNKEPKRSLAKYIVAAMSLLLDQHLRAFPAVEFQRFKTQFQSEKVIREIFDVPDADTVDEGLKDFVSVVVDAYEFSLLGSPIRSMFGQLGNVAAHTVLRTSISSIETGGKFEELIAKVWAAEIEAVEVKNELIKAIDSLPIAPFLRVTLSTYFMTRVYWTQWEKQKRFALLDAAEATIKPLNRSFDKGQLRRMILREDDSADRIRKE</sequence>
<name>A0A7V7PRK3_9HYPH</name>
<dbReference type="Pfam" id="PF01048">
    <property type="entry name" value="PNP_UDP_1"/>
    <property type="match status" value="1"/>
</dbReference>
<dbReference type="InterPro" id="IPR035994">
    <property type="entry name" value="Nucleoside_phosphorylase_sf"/>
</dbReference>
<evidence type="ECO:0000313" key="2">
    <source>
        <dbReference type="EMBL" id="KAB0681308.1"/>
    </source>
</evidence>
<dbReference type="InterPro" id="IPR000845">
    <property type="entry name" value="Nucleoside_phosphorylase_d"/>
</dbReference>
<dbReference type="GO" id="GO:0009116">
    <property type="term" value="P:nucleoside metabolic process"/>
    <property type="evidence" value="ECO:0007669"/>
    <property type="project" value="InterPro"/>
</dbReference>
<dbReference type="SUPFAM" id="SSF53167">
    <property type="entry name" value="Purine and uridine phosphorylases"/>
    <property type="match status" value="1"/>
</dbReference>
<dbReference type="GO" id="GO:0008930">
    <property type="term" value="F:methylthioadenosine nucleosidase activity"/>
    <property type="evidence" value="ECO:0007669"/>
    <property type="project" value="TreeGrafter"/>
</dbReference>
<evidence type="ECO:0000259" key="1">
    <source>
        <dbReference type="Pfam" id="PF01048"/>
    </source>
</evidence>
<dbReference type="Gene3D" id="3.40.50.1580">
    <property type="entry name" value="Nucleoside phosphorylase domain"/>
    <property type="match status" value="1"/>
</dbReference>
<dbReference type="PANTHER" id="PTHR46832:SF1">
    <property type="entry name" value="5'-METHYLTHIOADENOSINE_S-ADENOSYLHOMOCYSTEINE NUCLEOSIDASE"/>
    <property type="match status" value="1"/>
</dbReference>
<protein>
    <submittedName>
        <fullName evidence="2">5'-methylthioadenosine/S-adenosylhomocysteine nucleosidase</fullName>
    </submittedName>
</protein>
<accession>A0A7V7PRK3</accession>
<feature type="domain" description="Nucleoside phosphorylase" evidence="1">
    <location>
        <begin position="16"/>
        <end position="263"/>
    </location>
</feature>
<dbReference type="GO" id="GO:0005829">
    <property type="term" value="C:cytosol"/>
    <property type="evidence" value="ECO:0007669"/>
    <property type="project" value="TreeGrafter"/>
</dbReference>
<dbReference type="Proteomes" id="UP000432089">
    <property type="component" value="Unassembled WGS sequence"/>
</dbReference>
<proteinExistence type="predicted"/>
<evidence type="ECO:0000313" key="3">
    <source>
        <dbReference type="Proteomes" id="UP000432089"/>
    </source>
</evidence>